<sequence length="63" mass="6915">MVEKDIKNIRRELLSGDGSSITSGDIEAVIKTFPGGKEVIQRALQDPEPEMLFFPNLPGVDKS</sequence>
<evidence type="ECO:0000313" key="2">
    <source>
        <dbReference type="Proteomes" id="UP000034881"/>
    </source>
</evidence>
<comment type="caution">
    <text evidence="1">The sequence shown here is derived from an EMBL/GenBank/DDBJ whole genome shotgun (WGS) entry which is preliminary data.</text>
</comment>
<accession>A0A0G0TWD2</accession>
<proteinExistence type="predicted"/>
<dbReference type="Proteomes" id="UP000034881">
    <property type="component" value="Unassembled WGS sequence"/>
</dbReference>
<reference evidence="1 2" key="1">
    <citation type="journal article" date="2015" name="Nature">
        <title>rRNA introns, odd ribosomes, and small enigmatic genomes across a large radiation of phyla.</title>
        <authorList>
            <person name="Brown C.T."/>
            <person name="Hug L.A."/>
            <person name="Thomas B.C."/>
            <person name="Sharon I."/>
            <person name="Castelle C.J."/>
            <person name="Singh A."/>
            <person name="Wilkins M.J."/>
            <person name="Williams K.H."/>
            <person name="Banfield J.F."/>
        </authorList>
    </citation>
    <scope>NUCLEOTIDE SEQUENCE [LARGE SCALE GENOMIC DNA]</scope>
</reference>
<dbReference type="AlphaFoldDB" id="A0A0G0TWD2"/>
<organism evidence="1 2">
    <name type="scientific">Candidatus Daviesbacteria bacterium GW2011_GWC2_40_12</name>
    <dbReference type="NCBI Taxonomy" id="1618431"/>
    <lineage>
        <taxon>Bacteria</taxon>
        <taxon>Candidatus Daviesiibacteriota</taxon>
    </lineage>
</organism>
<evidence type="ECO:0000313" key="1">
    <source>
        <dbReference type="EMBL" id="KKR42267.1"/>
    </source>
</evidence>
<gene>
    <name evidence="1" type="ORF">UT77_C0003G0062</name>
</gene>
<dbReference type="EMBL" id="LBYB01000003">
    <property type="protein sequence ID" value="KKR42267.1"/>
    <property type="molecule type" value="Genomic_DNA"/>
</dbReference>
<name>A0A0G0TWD2_9BACT</name>
<protein>
    <submittedName>
        <fullName evidence="1">Uncharacterized protein</fullName>
    </submittedName>
</protein>